<reference evidence="2 3" key="1">
    <citation type="journal article" date="2014" name="PLoS ONE">
        <title>De novo Genome Assembly of the Fungal Plant Pathogen Pyrenophora semeniperda.</title>
        <authorList>
            <person name="Soliai M.M."/>
            <person name="Meyer S.E."/>
            <person name="Udall J.A."/>
            <person name="Elzinga D.E."/>
            <person name="Hermansen R.A."/>
            <person name="Bodily P.M."/>
            <person name="Hart A.A."/>
            <person name="Coleman C.E."/>
        </authorList>
    </citation>
    <scope>NUCLEOTIDE SEQUENCE [LARGE SCALE GENOMIC DNA]</scope>
    <source>
        <strain evidence="2 3">CCB06</strain>
        <tissue evidence="2">Mycelium</tissue>
    </source>
</reference>
<feature type="transmembrane region" description="Helical" evidence="1">
    <location>
        <begin position="21"/>
        <end position="42"/>
    </location>
</feature>
<dbReference type="EMBL" id="KE747814">
    <property type="protein sequence ID" value="RMZ67933.1"/>
    <property type="molecule type" value="Genomic_DNA"/>
</dbReference>
<keyword evidence="3" id="KW-1185">Reference proteome</keyword>
<keyword evidence="1" id="KW-0472">Membrane</keyword>
<sequence length="178" mass="18566">MWQRDRHELKDAVVIWVKAKMILYFSMHGHITLAFLALHMLAAATPTKQRRDDGVNITNLGKNVTLTSGTGNVAAAGTLAPFGKIGVGCGINWQDEVSYGGGLQAGSSNFGLGSGFTINPNNITIGLGIGMNAANTSASIKFTGGKNGNVEFTFESSSLIVCTPGTKDGKSVVTCKTA</sequence>
<accession>A0A3M7M099</accession>
<name>A0A3M7M099_9PLEO</name>
<evidence type="ECO:0000256" key="1">
    <source>
        <dbReference type="SAM" id="Phobius"/>
    </source>
</evidence>
<evidence type="ECO:0000313" key="2">
    <source>
        <dbReference type="EMBL" id="RMZ67933.1"/>
    </source>
</evidence>
<dbReference type="OrthoDB" id="3648350at2759"/>
<protein>
    <submittedName>
        <fullName evidence="2">Uncharacterized protein</fullName>
    </submittedName>
</protein>
<dbReference type="Proteomes" id="UP000265663">
    <property type="component" value="Unassembled WGS sequence"/>
</dbReference>
<keyword evidence="1" id="KW-1133">Transmembrane helix</keyword>
<proteinExistence type="predicted"/>
<evidence type="ECO:0000313" key="3">
    <source>
        <dbReference type="Proteomes" id="UP000265663"/>
    </source>
</evidence>
<dbReference type="AlphaFoldDB" id="A0A3M7M099"/>
<organism evidence="2 3">
    <name type="scientific">Pyrenophora seminiperda CCB06</name>
    <dbReference type="NCBI Taxonomy" id="1302712"/>
    <lineage>
        <taxon>Eukaryota</taxon>
        <taxon>Fungi</taxon>
        <taxon>Dikarya</taxon>
        <taxon>Ascomycota</taxon>
        <taxon>Pezizomycotina</taxon>
        <taxon>Dothideomycetes</taxon>
        <taxon>Pleosporomycetidae</taxon>
        <taxon>Pleosporales</taxon>
        <taxon>Pleosporineae</taxon>
        <taxon>Pleosporaceae</taxon>
        <taxon>Pyrenophora</taxon>
    </lineage>
</organism>
<keyword evidence="1" id="KW-0812">Transmembrane</keyword>
<gene>
    <name evidence="2" type="ORF">GMOD_00004014</name>
</gene>